<dbReference type="EMBL" id="BMVW01000027">
    <property type="protein sequence ID" value="GGZ42327.1"/>
    <property type="molecule type" value="Genomic_DNA"/>
</dbReference>
<dbReference type="Gene3D" id="3.40.50.300">
    <property type="entry name" value="P-loop containing nucleotide triphosphate hydrolases"/>
    <property type="match status" value="1"/>
</dbReference>
<reference evidence="6" key="1">
    <citation type="journal article" date="2014" name="Int. J. Syst. Evol. Microbiol.">
        <title>Complete genome sequence of Corynebacterium casei LMG S-19264T (=DSM 44701T), isolated from a smear-ripened cheese.</title>
        <authorList>
            <consortium name="US DOE Joint Genome Institute (JGI-PGF)"/>
            <person name="Walter F."/>
            <person name="Albersmeier A."/>
            <person name="Kalinowski J."/>
            <person name="Ruckert C."/>
        </authorList>
    </citation>
    <scope>NUCLEOTIDE SEQUENCE</scope>
    <source>
        <strain evidence="6">JCM 4815</strain>
    </source>
</reference>
<dbReference type="CDD" id="cd03257">
    <property type="entry name" value="ABC_NikE_OppD_transporters"/>
    <property type="match status" value="1"/>
</dbReference>
<organism evidence="6 7">
    <name type="scientific">Streptomyces poonensis</name>
    <dbReference type="NCBI Taxonomy" id="68255"/>
    <lineage>
        <taxon>Bacteria</taxon>
        <taxon>Bacillati</taxon>
        <taxon>Actinomycetota</taxon>
        <taxon>Actinomycetes</taxon>
        <taxon>Kitasatosporales</taxon>
        <taxon>Streptomycetaceae</taxon>
        <taxon>Streptomyces</taxon>
    </lineage>
</organism>
<dbReference type="PANTHER" id="PTHR43776:SF7">
    <property type="entry name" value="D,D-DIPEPTIDE TRANSPORT ATP-BINDING PROTEIN DDPF-RELATED"/>
    <property type="match status" value="1"/>
</dbReference>
<keyword evidence="7" id="KW-1185">Reference proteome</keyword>
<dbReference type="SUPFAM" id="SSF52540">
    <property type="entry name" value="P-loop containing nucleoside triphosphate hydrolases"/>
    <property type="match status" value="1"/>
</dbReference>
<comment type="caution">
    <text evidence="6">The sequence shown here is derived from an EMBL/GenBank/DDBJ whole genome shotgun (WGS) entry which is preliminary data.</text>
</comment>
<dbReference type="Proteomes" id="UP000622166">
    <property type="component" value="Unassembled WGS sequence"/>
</dbReference>
<keyword evidence="2" id="KW-0813">Transport</keyword>
<dbReference type="InterPro" id="IPR003593">
    <property type="entry name" value="AAA+_ATPase"/>
</dbReference>
<dbReference type="SMART" id="SM00382">
    <property type="entry name" value="AAA"/>
    <property type="match status" value="1"/>
</dbReference>
<feature type="domain" description="ABC transporter" evidence="5">
    <location>
        <begin position="2"/>
        <end position="240"/>
    </location>
</feature>
<keyword evidence="4" id="KW-0067">ATP-binding</keyword>
<dbReference type="InterPro" id="IPR017871">
    <property type="entry name" value="ABC_transporter-like_CS"/>
</dbReference>
<dbReference type="GO" id="GO:0055085">
    <property type="term" value="P:transmembrane transport"/>
    <property type="evidence" value="ECO:0007669"/>
    <property type="project" value="UniProtKB-ARBA"/>
</dbReference>
<evidence type="ECO:0000313" key="6">
    <source>
        <dbReference type="EMBL" id="GGZ42327.1"/>
    </source>
</evidence>
<dbReference type="Pfam" id="PF00005">
    <property type="entry name" value="ABC_tran"/>
    <property type="match status" value="1"/>
</dbReference>
<dbReference type="PROSITE" id="PS50893">
    <property type="entry name" value="ABC_TRANSPORTER_2"/>
    <property type="match status" value="1"/>
</dbReference>
<dbReference type="PROSITE" id="PS00211">
    <property type="entry name" value="ABC_TRANSPORTER_1"/>
    <property type="match status" value="1"/>
</dbReference>
<dbReference type="InterPro" id="IPR027417">
    <property type="entry name" value="P-loop_NTPase"/>
</dbReference>
<dbReference type="RefSeq" id="WP_189867047.1">
    <property type="nucleotide sequence ID" value="NZ_BMVW01000027.1"/>
</dbReference>
<gene>
    <name evidence="6" type="ORF">GCM10010365_73850</name>
</gene>
<evidence type="ECO:0000259" key="5">
    <source>
        <dbReference type="PROSITE" id="PS50893"/>
    </source>
</evidence>
<evidence type="ECO:0000313" key="7">
    <source>
        <dbReference type="Proteomes" id="UP000622166"/>
    </source>
</evidence>
<dbReference type="AlphaFoldDB" id="A0A918QFD6"/>
<sequence>MLEARDLTVRYGGTAVLDRVSLTLPEGPYGLGLIGESGSGKTTLARCLLGLLPPTRGTVLFDGADIGRMRRQRPFRRAVQIVVQDTEGALDPRMRVGTAIAEVLRAHRMVPRGTERERVVGLLADVGLSAEHATRYPHQLSGGQRQRVAIARALAVRPRFLVLDEPTSALDTTVQARILRLLGGLRAEHRLSCLLVSHDLLVVEQFCRHVAVLRHGRIVEEGLLADVLRNPRHPATRRLRDAVPRLPS</sequence>
<dbReference type="InterPro" id="IPR003439">
    <property type="entry name" value="ABC_transporter-like_ATP-bd"/>
</dbReference>
<dbReference type="GO" id="GO:0016887">
    <property type="term" value="F:ATP hydrolysis activity"/>
    <property type="evidence" value="ECO:0007669"/>
    <property type="project" value="InterPro"/>
</dbReference>
<dbReference type="PANTHER" id="PTHR43776">
    <property type="entry name" value="TRANSPORT ATP-BINDING PROTEIN"/>
    <property type="match status" value="1"/>
</dbReference>
<protein>
    <recommendedName>
        <fullName evidence="5">ABC transporter domain-containing protein</fullName>
    </recommendedName>
</protein>
<name>A0A918QFD6_9ACTN</name>
<evidence type="ECO:0000256" key="2">
    <source>
        <dbReference type="ARBA" id="ARBA00022448"/>
    </source>
</evidence>
<evidence type="ECO:0000256" key="3">
    <source>
        <dbReference type="ARBA" id="ARBA00022741"/>
    </source>
</evidence>
<keyword evidence="3" id="KW-0547">Nucleotide-binding</keyword>
<evidence type="ECO:0000256" key="4">
    <source>
        <dbReference type="ARBA" id="ARBA00022840"/>
    </source>
</evidence>
<evidence type="ECO:0000256" key="1">
    <source>
        <dbReference type="ARBA" id="ARBA00005417"/>
    </source>
</evidence>
<proteinExistence type="inferred from homology"/>
<accession>A0A918QFD6</accession>
<comment type="similarity">
    <text evidence="1">Belongs to the ABC transporter superfamily.</text>
</comment>
<reference evidence="6" key="2">
    <citation type="submission" date="2020-09" db="EMBL/GenBank/DDBJ databases">
        <authorList>
            <person name="Sun Q."/>
            <person name="Ohkuma M."/>
        </authorList>
    </citation>
    <scope>NUCLEOTIDE SEQUENCE</scope>
    <source>
        <strain evidence="6">JCM 4815</strain>
    </source>
</reference>
<dbReference type="GO" id="GO:0005524">
    <property type="term" value="F:ATP binding"/>
    <property type="evidence" value="ECO:0007669"/>
    <property type="project" value="UniProtKB-KW"/>
</dbReference>
<dbReference type="InterPro" id="IPR050319">
    <property type="entry name" value="ABC_transp_ATP-bind"/>
</dbReference>